<dbReference type="PANTHER" id="PTHR48027">
    <property type="entry name" value="HETEROGENEOUS NUCLEAR RIBONUCLEOPROTEIN 87F-RELATED"/>
    <property type="match status" value="1"/>
</dbReference>
<dbReference type="InterPro" id="IPR048289">
    <property type="entry name" value="RRM2_NsCP33-like"/>
</dbReference>
<name>A0A1G1WGE5_9BACT</name>
<dbReference type="PROSITE" id="PS50102">
    <property type="entry name" value="RRM"/>
    <property type="match status" value="1"/>
</dbReference>
<dbReference type="SMART" id="SM00360">
    <property type="entry name" value="RRM"/>
    <property type="match status" value="1"/>
</dbReference>
<dbReference type="EMBL" id="MHCS01000010">
    <property type="protein sequence ID" value="OGY26799.1"/>
    <property type="molecule type" value="Genomic_DNA"/>
</dbReference>
<evidence type="ECO:0000259" key="2">
    <source>
        <dbReference type="PROSITE" id="PS50102"/>
    </source>
</evidence>
<evidence type="ECO:0000313" key="3">
    <source>
        <dbReference type="EMBL" id="OGY26799.1"/>
    </source>
</evidence>
<feature type="domain" description="RRM" evidence="2">
    <location>
        <begin position="3"/>
        <end position="81"/>
    </location>
</feature>
<comment type="caution">
    <text evidence="3">The sequence shown here is derived from an EMBL/GenBank/DDBJ whole genome shotgun (WGS) entry which is preliminary data.</text>
</comment>
<protein>
    <recommendedName>
        <fullName evidence="2">RRM domain-containing protein</fullName>
    </recommendedName>
</protein>
<reference evidence="3 4" key="1">
    <citation type="journal article" date="2016" name="Nat. Commun.">
        <title>Thousands of microbial genomes shed light on interconnected biogeochemical processes in an aquifer system.</title>
        <authorList>
            <person name="Anantharaman K."/>
            <person name="Brown C.T."/>
            <person name="Hug L.A."/>
            <person name="Sharon I."/>
            <person name="Castelle C.J."/>
            <person name="Probst A.J."/>
            <person name="Thomas B.C."/>
            <person name="Singh A."/>
            <person name="Wilkins M.J."/>
            <person name="Karaoz U."/>
            <person name="Brodie E.L."/>
            <person name="Williams K.H."/>
            <person name="Hubbard S.S."/>
            <person name="Banfield J.F."/>
        </authorList>
    </citation>
    <scope>NUCLEOTIDE SEQUENCE [LARGE SCALE GENOMIC DNA]</scope>
</reference>
<dbReference type="SUPFAM" id="SSF54928">
    <property type="entry name" value="RNA-binding domain, RBD"/>
    <property type="match status" value="1"/>
</dbReference>
<proteinExistence type="predicted"/>
<evidence type="ECO:0000256" key="1">
    <source>
        <dbReference type="ARBA" id="ARBA00022884"/>
    </source>
</evidence>
<keyword evidence="1" id="KW-0694">RNA-binding</keyword>
<dbReference type="InterPro" id="IPR035979">
    <property type="entry name" value="RBD_domain_sf"/>
</dbReference>
<dbReference type="Gene3D" id="3.30.70.330">
    <property type="match status" value="1"/>
</dbReference>
<dbReference type="Pfam" id="PF00076">
    <property type="entry name" value="RRM_1"/>
    <property type="match status" value="1"/>
</dbReference>
<dbReference type="GO" id="GO:0003723">
    <property type="term" value="F:RNA binding"/>
    <property type="evidence" value="ECO:0007669"/>
    <property type="project" value="UniProtKB-KW"/>
</dbReference>
<gene>
    <name evidence="3" type="ORF">A2Z11_02420</name>
</gene>
<evidence type="ECO:0000313" key="4">
    <source>
        <dbReference type="Proteomes" id="UP000176389"/>
    </source>
</evidence>
<organism evidence="3 4">
    <name type="scientific">Candidatus Woykebacteria bacterium RBG_16_43_9</name>
    <dbReference type="NCBI Taxonomy" id="1802596"/>
    <lineage>
        <taxon>Bacteria</taxon>
        <taxon>Candidatus Woykeibacteriota</taxon>
    </lineage>
</organism>
<dbReference type="InterPro" id="IPR000504">
    <property type="entry name" value="RRM_dom"/>
</dbReference>
<dbReference type="CDD" id="cd21608">
    <property type="entry name" value="RRM2_NsCP33_like"/>
    <property type="match status" value="1"/>
</dbReference>
<dbReference type="Proteomes" id="UP000176389">
    <property type="component" value="Unassembled WGS sequence"/>
</dbReference>
<dbReference type="STRING" id="1802596.A2Z11_02420"/>
<sequence length="92" mass="10054">MGKKLFVGGLPFTTTNEELEKLFKDAGTVESANVITDRMTGRSRGFGFVEMASDEEAAKAIEKLNGNKIGDRDIVVAEARPREDRPDKPPEG</sequence>
<dbReference type="InterPro" id="IPR012677">
    <property type="entry name" value="Nucleotide-bd_a/b_plait_sf"/>
</dbReference>
<dbReference type="InterPro" id="IPR052462">
    <property type="entry name" value="SLIRP/GR-RBP-like"/>
</dbReference>
<accession>A0A1G1WGE5</accession>
<dbReference type="AlphaFoldDB" id="A0A1G1WGE5"/>